<dbReference type="CDD" id="cd23947">
    <property type="entry name" value="PAPS_reductase-like_YbdN"/>
    <property type="match status" value="1"/>
</dbReference>
<dbReference type="Pfam" id="PF11922">
    <property type="entry name" value="DUF3440"/>
    <property type="match status" value="1"/>
</dbReference>
<dbReference type="PANTHER" id="PTHR30083">
    <property type="entry name" value="TRANSCRIPTIONAL REGULATOR-RELATED"/>
    <property type="match status" value="1"/>
</dbReference>
<dbReference type="AlphaFoldDB" id="A0A6N3GWG6"/>
<dbReference type="PANTHER" id="PTHR30083:SF0">
    <property type="entry name" value="3'-PHOSPHOADENOSINE 5'-PHOSPHOSULFATE SULFOTRANSFERASE (PAPS REDUCTASE)_FAD SYNTHETASE"/>
    <property type="match status" value="1"/>
</dbReference>
<dbReference type="RefSeq" id="WP_281529015.1">
    <property type="nucleotide sequence ID" value="NZ_CACRUT010000031.1"/>
</dbReference>
<sequence>MIRQLNVYEATQRRLKIIFDYFDYVYVSFSGGKDSGVLLNLCIDYLRKYEPGRKLGVFHMDYEAQYRQTTEYVEQTLASHPDILEVYHCCVPFKVSTCTSMYQSYWRPWEESKRDIWVREKPKDCYTAKDFEFFNEELWDYDFQHLFAPWLRMQKKCKRVCCLVGIRTQESFNRWRSIHSDRNYKRLAYYKWTHRLDHHIYNAYPIYDWKTTDIWTANGKFQWTYNHLYDLYYQAGIPIAHQRVASPFISQAISALKVYRIIDPDTWGKMLGRVNGVNFAGMYGRTMAMGWRMIKCPPGFSWQEYMYFLLDTLPESTRQNYLNKLDVSIRFWRKRGGCLSEETIQKLREAGVDFTLGEKTAYHTDKQPVRMEYLDDIDIPEFKEIPTYKRMCICILKNDHTCKYMGFAQTKQEKEQRERVMKKYKSLEHGQI</sequence>
<protein>
    <recommendedName>
        <fullName evidence="1">Phosphoadenosine phosphosulphate reductase domain-containing protein</fullName>
    </recommendedName>
</protein>
<evidence type="ECO:0000259" key="1">
    <source>
        <dbReference type="Pfam" id="PF01507"/>
    </source>
</evidence>
<dbReference type="InterPro" id="IPR021845">
    <property type="entry name" value="DUF3440"/>
</dbReference>
<dbReference type="Gene3D" id="3.40.50.620">
    <property type="entry name" value="HUPs"/>
    <property type="match status" value="1"/>
</dbReference>
<dbReference type="InterPro" id="IPR014729">
    <property type="entry name" value="Rossmann-like_a/b/a_fold"/>
</dbReference>
<feature type="domain" description="Phosphoadenosine phosphosulphate reductase" evidence="1">
    <location>
        <begin position="26"/>
        <end position="233"/>
    </location>
</feature>
<proteinExistence type="predicted"/>
<dbReference type="Pfam" id="PF01507">
    <property type="entry name" value="PAPS_reduct"/>
    <property type="match status" value="1"/>
</dbReference>
<dbReference type="EMBL" id="CACRUT010000031">
    <property type="protein sequence ID" value="VYU68390.1"/>
    <property type="molecule type" value="Genomic_DNA"/>
</dbReference>
<evidence type="ECO:0000313" key="2">
    <source>
        <dbReference type="EMBL" id="VYU68390.1"/>
    </source>
</evidence>
<dbReference type="GO" id="GO:0003824">
    <property type="term" value="F:catalytic activity"/>
    <property type="evidence" value="ECO:0007669"/>
    <property type="project" value="InterPro"/>
</dbReference>
<dbReference type="SUPFAM" id="SSF52402">
    <property type="entry name" value="Adenine nucleotide alpha hydrolases-like"/>
    <property type="match status" value="1"/>
</dbReference>
<dbReference type="GO" id="GO:0071453">
    <property type="term" value="P:cellular response to oxygen levels"/>
    <property type="evidence" value="ECO:0007669"/>
    <property type="project" value="TreeGrafter"/>
</dbReference>
<accession>A0A6N3GWG6</accession>
<gene>
    <name evidence="2" type="ORF">PCLFYP37_00644</name>
</gene>
<dbReference type="InterPro" id="IPR002500">
    <property type="entry name" value="PAPS_reduct_dom"/>
</dbReference>
<organism evidence="2">
    <name type="scientific">Paraprevotella clara</name>
    <dbReference type="NCBI Taxonomy" id="454154"/>
    <lineage>
        <taxon>Bacteria</taxon>
        <taxon>Pseudomonadati</taxon>
        <taxon>Bacteroidota</taxon>
        <taxon>Bacteroidia</taxon>
        <taxon>Bacteroidales</taxon>
        <taxon>Prevotellaceae</taxon>
        <taxon>Paraprevotella</taxon>
    </lineage>
</organism>
<name>A0A6N3GWG6_9BACT</name>
<reference evidence="2" key="1">
    <citation type="submission" date="2019-11" db="EMBL/GenBank/DDBJ databases">
        <authorList>
            <person name="Feng L."/>
        </authorList>
    </citation>
    <scope>NUCLEOTIDE SEQUENCE</scope>
    <source>
        <strain evidence="2">PclaraLFYP37</strain>
    </source>
</reference>